<dbReference type="InterPro" id="IPR006966">
    <property type="entry name" value="Peroxin-3"/>
</dbReference>
<proteinExistence type="predicted"/>
<reference evidence="2" key="1">
    <citation type="journal article" date="2020" name="Fungal Divers.">
        <title>Resolving the Mortierellaceae phylogeny through synthesis of multi-gene phylogenetics and phylogenomics.</title>
        <authorList>
            <person name="Vandepol N."/>
            <person name="Liber J."/>
            <person name="Desiro A."/>
            <person name="Na H."/>
            <person name="Kennedy M."/>
            <person name="Barry K."/>
            <person name="Grigoriev I.V."/>
            <person name="Miller A.N."/>
            <person name="O'Donnell K."/>
            <person name="Stajich J.E."/>
            <person name="Bonito G."/>
        </authorList>
    </citation>
    <scope>NUCLEOTIDE SEQUENCE</scope>
    <source>
        <strain evidence="2">NVP60</strain>
    </source>
</reference>
<dbReference type="PANTHER" id="PTHR28080">
    <property type="entry name" value="PEROXISOMAL BIOGENESIS FACTOR 3"/>
    <property type="match status" value="1"/>
</dbReference>
<protein>
    <submittedName>
        <fullName evidence="2">Peroxin</fullName>
    </submittedName>
</protein>
<dbReference type="GO" id="GO:0005778">
    <property type="term" value="C:peroxisomal membrane"/>
    <property type="evidence" value="ECO:0007669"/>
    <property type="project" value="InterPro"/>
</dbReference>
<feature type="region of interest" description="Disordered" evidence="1">
    <location>
        <begin position="92"/>
        <end position="153"/>
    </location>
</feature>
<dbReference type="Pfam" id="PF04882">
    <property type="entry name" value="Peroxin-3"/>
    <property type="match status" value="1"/>
</dbReference>
<dbReference type="Proteomes" id="UP000823405">
    <property type="component" value="Unassembled WGS sequence"/>
</dbReference>
<organism evidence="2 3">
    <name type="scientific">Linnemannia gamsii</name>
    <dbReference type="NCBI Taxonomy" id="64522"/>
    <lineage>
        <taxon>Eukaryota</taxon>
        <taxon>Fungi</taxon>
        <taxon>Fungi incertae sedis</taxon>
        <taxon>Mucoromycota</taxon>
        <taxon>Mortierellomycotina</taxon>
        <taxon>Mortierellomycetes</taxon>
        <taxon>Mortierellales</taxon>
        <taxon>Mortierellaceae</taxon>
        <taxon>Linnemannia</taxon>
    </lineage>
</organism>
<dbReference type="GO" id="GO:0030674">
    <property type="term" value="F:protein-macromolecule adaptor activity"/>
    <property type="evidence" value="ECO:0007669"/>
    <property type="project" value="TreeGrafter"/>
</dbReference>
<gene>
    <name evidence="2" type="primary">PEX3_2</name>
    <name evidence="2" type="ORF">BGZ97_007228</name>
</gene>
<dbReference type="PANTHER" id="PTHR28080:SF1">
    <property type="entry name" value="PEROXISOMAL BIOGENESIS FACTOR 3"/>
    <property type="match status" value="1"/>
</dbReference>
<feature type="non-terminal residue" evidence="2">
    <location>
        <position position="1"/>
    </location>
</feature>
<dbReference type="AlphaFoldDB" id="A0A9P6QNH0"/>
<dbReference type="OrthoDB" id="45930at2759"/>
<comment type="caution">
    <text evidence="2">The sequence shown here is derived from an EMBL/GenBank/DDBJ whole genome shotgun (WGS) entry which is preliminary data.</text>
</comment>
<dbReference type="EMBL" id="JAAAIN010003203">
    <property type="protein sequence ID" value="KAG0287035.1"/>
    <property type="molecule type" value="Genomic_DNA"/>
</dbReference>
<evidence type="ECO:0000313" key="2">
    <source>
        <dbReference type="EMBL" id="KAG0287035.1"/>
    </source>
</evidence>
<feature type="compositionally biased region" description="Basic and acidic residues" evidence="1">
    <location>
        <begin position="140"/>
        <end position="153"/>
    </location>
</feature>
<feature type="compositionally biased region" description="Polar residues" evidence="1">
    <location>
        <begin position="92"/>
        <end position="101"/>
    </location>
</feature>
<sequence>MLSAVQGFANRHRKGLVITAGLTGGIYMMGKYAKSKLLEFHEKSASERTAKENMKRRFEQNQQDCMFTVLSLLPTLGDQLLHELNVELITAKLQQTRSQRPTPAPTPDSSMILPPKPEQQDDDKQEQEGSAENMAEEKDESEKAKDDQEAVST</sequence>
<name>A0A9P6QNH0_9FUNG</name>
<accession>A0A9P6QNH0</accession>
<evidence type="ECO:0000313" key="3">
    <source>
        <dbReference type="Proteomes" id="UP000823405"/>
    </source>
</evidence>
<evidence type="ECO:0000256" key="1">
    <source>
        <dbReference type="SAM" id="MobiDB-lite"/>
    </source>
</evidence>
<keyword evidence="3" id="KW-1185">Reference proteome</keyword>
<dbReference type="GO" id="GO:0045046">
    <property type="term" value="P:protein import into peroxisome membrane"/>
    <property type="evidence" value="ECO:0007669"/>
    <property type="project" value="TreeGrafter"/>
</dbReference>